<dbReference type="PROSITE" id="PS50026">
    <property type="entry name" value="EGF_3"/>
    <property type="match status" value="2"/>
</dbReference>
<proteinExistence type="predicted"/>
<feature type="domain" description="EGF-like" evidence="3">
    <location>
        <begin position="169"/>
        <end position="210"/>
    </location>
</feature>
<feature type="disulfide bond" evidence="1">
    <location>
        <begin position="238"/>
        <end position="247"/>
    </location>
</feature>
<accession>A0A6G0XU88</accession>
<dbReference type="VEuPathDB" id="FungiDB:AeMF1_018899"/>
<evidence type="ECO:0000256" key="2">
    <source>
        <dbReference type="SAM" id="SignalP"/>
    </source>
</evidence>
<dbReference type="PROSITE" id="PS01186">
    <property type="entry name" value="EGF_2"/>
    <property type="match status" value="2"/>
</dbReference>
<keyword evidence="5" id="KW-1185">Reference proteome</keyword>
<feature type="chain" id="PRO_5026219277" description="EGF-like domain-containing protein" evidence="2">
    <location>
        <begin position="21"/>
        <end position="325"/>
    </location>
</feature>
<feature type="domain" description="EGF-like" evidence="3">
    <location>
        <begin position="213"/>
        <end position="248"/>
    </location>
</feature>
<protein>
    <recommendedName>
        <fullName evidence="3">EGF-like domain-containing protein</fullName>
    </recommendedName>
</protein>
<feature type="signal peptide" evidence="2">
    <location>
        <begin position="1"/>
        <end position="20"/>
    </location>
</feature>
<keyword evidence="2" id="KW-0732">Signal</keyword>
<gene>
    <name evidence="4" type="ORF">Ae201684_001639</name>
</gene>
<evidence type="ECO:0000313" key="4">
    <source>
        <dbReference type="EMBL" id="KAF0744001.1"/>
    </source>
</evidence>
<sequence>MVKFVPLCTALAATAHFVAAATLPGQCKTNKDCETYGSGYSCISVQTNIAGITLASQCVLGSACGGNIAGKCPTFSSWSSSYQKIQPVCAFTTADNCNNVIANTTEPPATTSSTTQSPSTVNCYGATFSANNESVIVNGIYKCIDSVLYSSNNLGGLRNLTDSQLKACQGNATSGGGLCNGHGTCAPVATLSSTYQCVCNQGYAASDNCLVAVSNVCDNFGSCGSGNSCDPKTGQCVCTGGTKGPQCSQCDASSSAACNGNGLCNANDGTCKCSPGYTGPLCGTKNTTAGGGTGGGSAGGGNMNAANLHAVELVALAVGIVAWML</sequence>
<evidence type="ECO:0000256" key="1">
    <source>
        <dbReference type="PROSITE-ProRule" id="PRU00076"/>
    </source>
</evidence>
<organism evidence="4 5">
    <name type="scientific">Aphanomyces euteiches</name>
    <dbReference type="NCBI Taxonomy" id="100861"/>
    <lineage>
        <taxon>Eukaryota</taxon>
        <taxon>Sar</taxon>
        <taxon>Stramenopiles</taxon>
        <taxon>Oomycota</taxon>
        <taxon>Saprolegniomycetes</taxon>
        <taxon>Saprolegniales</taxon>
        <taxon>Verrucalvaceae</taxon>
        <taxon>Aphanomyces</taxon>
    </lineage>
</organism>
<keyword evidence="1" id="KW-1015">Disulfide bond</keyword>
<dbReference type="EMBL" id="VJMJ01000012">
    <property type="protein sequence ID" value="KAF0744001.1"/>
    <property type="molecule type" value="Genomic_DNA"/>
</dbReference>
<evidence type="ECO:0000313" key="5">
    <source>
        <dbReference type="Proteomes" id="UP000481153"/>
    </source>
</evidence>
<comment type="caution">
    <text evidence="4">The sequence shown here is derived from an EMBL/GenBank/DDBJ whole genome shotgun (WGS) entry which is preliminary data.</text>
</comment>
<dbReference type="SMART" id="SM00181">
    <property type="entry name" value="EGF"/>
    <property type="match status" value="2"/>
</dbReference>
<keyword evidence="1" id="KW-0245">EGF-like domain</keyword>
<name>A0A6G0XU88_9STRA</name>
<comment type="caution">
    <text evidence="1">Lacks conserved residue(s) required for the propagation of feature annotation.</text>
</comment>
<dbReference type="AlphaFoldDB" id="A0A6G0XU88"/>
<dbReference type="PROSITE" id="PS00022">
    <property type="entry name" value="EGF_1"/>
    <property type="match status" value="2"/>
</dbReference>
<dbReference type="CDD" id="cd00055">
    <property type="entry name" value="EGF_Lam"/>
    <property type="match status" value="1"/>
</dbReference>
<dbReference type="PRINTS" id="PR00011">
    <property type="entry name" value="EGFLAMININ"/>
</dbReference>
<reference evidence="4 5" key="1">
    <citation type="submission" date="2019-07" db="EMBL/GenBank/DDBJ databases">
        <title>Genomics analysis of Aphanomyces spp. identifies a new class of oomycete effector associated with host adaptation.</title>
        <authorList>
            <person name="Gaulin E."/>
        </authorList>
    </citation>
    <scope>NUCLEOTIDE SEQUENCE [LARGE SCALE GENOMIC DNA]</scope>
    <source>
        <strain evidence="4 5">ATCC 201684</strain>
    </source>
</reference>
<dbReference type="InterPro" id="IPR000742">
    <property type="entry name" value="EGF"/>
</dbReference>
<evidence type="ECO:0000259" key="3">
    <source>
        <dbReference type="PROSITE" id="PS50026"/>
    </source>
</evidence>
<dbReference type="Pfam" id="PF23106">
    <property type="entry name" value="EGF_Teneurin"/>
    <property type="match status" value="1"/>
</dbReference>
<dbReference type="InterPro" id="IPR002049">
    <property type="entry name" value="LE_dom"/>
</dbReference>
<dbReference type="Proteomes" id="UP000481153">
    <property type="component" value="Unassembled WGS sequence"/>
</dbReference>
<dbReference type="Gene3D" id="2.10.25.10">
    <property type="entry name" value="Laminin"/>
    <property type="match status" value="1"/>
</dbReference>